<keyword evidence="10" id="KW-0812">Transmembrane</keyword>
<evidence type="ECO:0000256" key="9">
    <source>
        <dbReference type="HAMAP-Rule" id="MF_01228"/>
    </source>
</evidence>
<keyword evidence="3 9" id="KW-0963">Cytoplasm</keyword>
<keyword evidence="10" id="KW-0472">Membrane</keyword>
<dbReference type="Pfam" id="PF09334">
    <property type="entry name" value="tRNA-synt_1g"/>
    <property type="match status" value="1"/>
</dbReference>
<organism evidence="12 13">
    <name type="scientific">[Mycoplasma] gypis</name>
    <dbReference type="NCBI Taxonomy" id="92404"/>
    <lineage>
        <taxon>Bacteria</taxon>
        <taxon>Bacillati</taxon>
        <taxon>Mycoplasmatota</taxon>
        <taxon>Mycoplasmoidales</taxon>
        <taxon>Metamycoplasmataceae</taxon>
        <taxon>Metamycoplasma</taxon>
    </lineage>
</organism>
<dbReference type="CDD" id="cd00814">
    <property type="entry name" value="MetRS_core"/>
    <property type="match status" value="1"/>
</dbReference>
<evidence type="ECO:0000256" key="6">
    <source>
        <dbReference type="ARBA" id="ARBA00022840"/>
    </source>
</evidence>
<evidence type="ECO:0000256" key="2">
    <source>
        <dbReference type="ARBA" id="ARBA00004496"/>
    </source>
</evidence>
<feature type="transmembrane region" description="Helical" evidence="10">
    <location>
        <begin position="452"/>
        <end position="472"/>
    </location>
</feature>
<comment type="similarity">
    <text evidence="9">Belongs to the class-I aminoacyl-tRNA synthetase family. MetG type 2B subfamily.</text>
</comment>
<evidence type="ECO:0000256" key="5">
    <source>
        <dbReference type="ARBA" id="ARBA00022741"/>
    </source>
</evidence>
<evidence type="ECO:0000256" key="1">
    <source>
        <dbReference type="ARBA" id="ARBA00003314"/>
    </source>
</evidence>
<comment type="caution">
    <text evidence="9">Lacks conserved residue(s) required for the propagation of feature annotation.</text>
</comment>
<dbReference type="InterPro" id="IPR001412">
    <property type="entry name" value="aa-tRNA-synth_I_CS"/>
</dbReference>
<dbReference type="InterPro" id="IPR009080">
    <property type="entry name" value="tRNAsynth_Ia_anticodon-bd"/>
</dbReference>
<evidence type="ECO:0000313" key="12">
    <source>
        <dbReference type="EMBL" id="WXL28085.1"/>
    </source>
</evidence>
<name>A0ABZ2RR06_9BACT</name>
<dbReference type="EMBL" id="CP148066">
    <property type="protein sequence ID" value="WXL28085.1"/>
    <property type="molecule type" value="Genomic_DNA"/>
</dbReference>
<dbReference type="Gene3D" id="1.10.730.10">
    <property type="entry name" value="Isoleucyl-tRNA Synthetase, Domain 1"/>
    <property type="match status" value="1"/>
</dbReference>
<dbReference type="InterPro" id="IPR014758">
    <property type="entry name" value="Met-tRNA_synth"/>
</dbReference>
<dbReference type="EC" id="6.1.1.10" evidence="9"/>
<keyword evidence="6 9" id="KW-0067">ATP-binding</keyword>
<dbReference type="RefSeq" id="WP_205498494.1">
    <property type="nucleotide sequence ID" value="NZ_CP148066.1"/>
</dbReference>
<dbReference type="InterPro" id="IPR014729">
    <property type="entry name" value="Rossmann-like_a/b/a_fold"/>
</dbReference>
<keyword evidence="10" id="KW-1133">Transmembrane helix</keyword>
<comment type="catalytic activity">
    <reaction evidence="9">
        <text>tRNA(Met) + L-methionine + ATP = L-methionyl-tRNA(Met) + AMP + diphosphate</text>
        <dbReference type="Rhea" id="RHEA:13481"/>
        <dbReference type="Rhea" id="RHEA-COMP:9667"/>
        <dbReference type="Rhea" id="RHEA-COMP:9698"/>
        <dbReference type="ChEBI" id="CHEBI:30616"/>
        <dbReference type="ChEBI" id="CHEBI:33019"/>
        <dbReference type="ChEBI" id="CHEBI:57844"/>
        <dbReference type="ChEBI" id="CHEBI:78442"/>
        <dbReference type="ChEBI" id="CHEBI:78530"/>
        <dbReference type="ChEBI" id="CHEBI:456215"/>
        <dbReference type="EC" id="6.1.1.10"/>
    </reaction>
</comment>
<dbReference type="NCBIfam" id="TIGR00398">
    <property type="entry name" value="metG"/>
    <property type="match status" value="1"/>
</dbReference>
<evidence type="ECO:0000256" key="4">
    <source>
        <dbReference type="ARBA" id="ARBA00022598"/>
    </source>
</evidence>
<feature type="short sequence motif" description="'KMSKS' region" evidence="9">
    <location>
        <begin position="308"/>
        <end position="312"/>
    </location>
</feature>
<dbReference type="Proteomes" id="UP001460679">
    <property type="component" value="Chromosome"/>
</dbReference>
<dbReference type="InterPro" id="IPR023457">
    <property type="entry name" value="Met-tRNA_synth_2"/>
</dbReference>
<dbReference type="Gene3D" id="2.170.220.10">
    <property type="match status" value="1"/>
</dbReference>
<dbReference type="InterPro" id="IPR033911">
    <property type="entry name" value="MetRS_core"/>
</dbReference>
<comment type="subunit">
    <text evidence="9">Monomer.</text>
</comment>
<dbReference type="PANTHER" id="PTHR43326:SF1">
    <property type="entry name" value="METHIONINE--TRNA LIGASE, MITOCHONDRIAL"/>
    <property type="match status" value="1"/>
</dbReference>
<comment type="function">
    <text evidence="1 9">Is required not only for elongation of protein synthesis but also for the initiation of all mRNA translation through initiator tRNA(fMet) aminoacylation.</text>
</comment>
<proteinExistence type="inferred from homology"/>
<dbReference type="InterPro" id="IPR015413">
    <property type="entry name" value="Methionyl/Leucyl_tRNA_Synth"/>
</dbReference>
<dbReference type="Gene3D" id="3.40.50.620">
    <property type="entry name" value="HUPs"/>
    <property type="match status" value="1"/>
</dbReference>
<dbReference type="CDD" id="cd07957">
    <property type="entry name" value="Anticodon_Ia_Met"/>
    <property type="match status" value="1"/>
</dbReference>
<accession>A0ABZ2RR06</accession>
<comment type="subcellular location">
    <subcellularLocation>
        <location evidence="2 9">Cytoplasm</location>
    </subcellularLocation>
</comment>
<evidence type="ECO:0000256" key="10">
    <source>
        <dbReference type="SAM" id="Phobius"/>
    </source>
</evidence>
<gene>
    <name evidence="9 12" type="primary">metG</name>
    <name evidence="12" type="ORF">WG616_01780</name>
</gene>
<evidence type="ECO:0000256" key="7">
    <source>
        <dbReference type="ARBA" id="ARBA00022917"/>
    </source>
</evidence>
<dbReference type="PROSITE" id="PS00178">
    <property type="entry name" value="AA_TRNA_LIGASE_I"/>
    <property type="match status" value="1"/>
</dbReference>
<protein>
    <recommendedName>
        <fullName evidence="9">Methionine--tRNA ligase</fullName>
        <ecNumber evidence="9">6.1.1.10</ecNumber>
    </recommendedName>
    <alternativeName>
        <fullName evidence="9">Methionyl-tRNA synthetase</fullName>
        <shortName evidence="9">MetRS</shortName>
    </alternativeName>
</protein>
<dbReference type="SUPFAM" id="SSF47323">
    <property type="entry name" value="Anticodon-binding domain of a subclass of class I aminoacyl-tRNA synthetases"/>
    <property type="match status" value="1"/>
</dbReference>
<feature type="domain" description="Methionyl/Leucyl tRNA synthetase" evidence="11">
    <location>
        <begin position="7"/>
        <end position="371"/>
    </location>
</feature>
<dbReference type="PANTHER" id="PTHR43326">
    <property type="entry name" value="METHIONYL-TRNA SYNTHETASE"/>
    <property type="match status" value="1"/>
</dbReference>
<dbReference type="SUPFAM" id="SSF52374">
    <property type="entry name" value="Nucleotidylyl transferase"/>
    <property type="match status" value="1"/>
</dbReference>
<sequence length="515" mass="60351">MNNKKTFYVTTPIYYPNGKLHIGHFFTTTIAQTLVNYKKLNNYDTFFVTGIDEHGQKIAKSAAKDNLKPQEYVDLRTIEFKKLWKDVDIEYDFFSRTTSPKHQLTIQKIFNKMLEKGLIYLGHYKGLYSISDEEYLTPTQAIEKDGKYYHPTSNHELVEVEEETYFFEMSKFGPWIASLYEQNPELISSEKVKNELLNNFINKGLEDLSVTRISFDWGIEVNVPSKFKHVIYVWLDALFNYLTALNYLEENDENYQKYWKNGDEIIHVVGKEITRFHCIYWPIFLHSLDLRMPTKILTHGWIVTPEGKMSKSKGNTIDPYDLINNYGVEETKYFFMSQISLNNDGVFEKQAFINNLNADLSNNFGNLLNRSVAMLNQSFPQGIVYQENDLEKIDQEVYTRISASLKEYQQNFDNFEIDKALKVAIALSKNLNLYIDQTTPWKLKEDLKRLNVVLSTLLNGIYAVNVMLSVVLNKKSKRVNEFLKQEVISFELIEKRDKFDHKACKIDEILFARIK</sequence>
<keyword evidence="5 9" id="KW-0547">Nucleotide-binding</keyword>
<keyword evidence="13" id="KW-1185">Reference proteome</keyword>
<dbReference type="InterPro" id="IPR041872">
    <property type="entry name" value="Anticodon_Met"/>
</dbReference>
<dbReference type="GO" id="GO:0004825">
    <property type="term" value="F:methionine-tRNA ligase activity"/>
    <property type="evidence" value="ECO:0007669"/>
    <property type="project" value="UniProtKB-EC"/>
</dbReference>
<evidence type="ECO:0000313" key="13">
    <source>
        <dbReference type="Proteomes" id="UP001460679"/>
    </source>
</evidence>
<dbReference type="PRINTS" id="PR01041">
    <property type="entry name" value="TRNASYNTHMET"/>
</dbReference>
<keyword evidence="7 9" id="KW-0648">Protein biosynthesis</keyword>
<keyword evidence="8 9" id="KW-0030">Aminoacyl-tRNA synthetase</keyword>
<evidence type="ECO:0000256" key="3">
    <source>
        <dbReference type="ARBA" id="ARBA00022490"/>
    </source>
</evidence>
<dbReference type="HAMAP" id="MF_01228">
    <property type="entry name" value="Met_tRNA_synth_type2"/>
    <property type="match status" value="1"/>
</dbReference>
<feature type="short sequence motif" description="'HIGH' region" evidence="9">
    <location>
        <begin position="14"/>
        <end position="24"/>
    </location>
</feature>
<keyword evidence="4 9" id="KW-0436">Ligase</keyword>
<evidence type="ECO:0000259" key="11">
    <source>
        <dbReference type="Pfam" id="PF09334"/>
    </source>
</evidence>
<evidence type="ECO:0000256" key="8">
    <source>
        <dbReference type="ARBA" id="ARBA00023146"/>
    </source>
</evidence>
<reference evidence="12" key="1">
    <citation type="submission" date="2024-03" db="EMBL/GenBank/DDBJ databases">
        <title>Complete genome sequence of Mycoplasma gypis type strain B1/T1.</title>
        <authorList>
            <person name="Spergser J."/>
        </authorList>
    </citation>
    <scope>NUCLEOTIDE SEQUENCE [LARGE SCALE GENOMIC DNA]</scope>
    <source>
        <strain evidence="12">B1/T1</strain>
    </source>
</reference>